<dbReference type="OrthoDB" id="9809329at2"/>
<dbReference type="Pfam" id="PF00512">
    <property type="entry name" value="HisKA"/>
    <property type="match status" value="1"/>
</dbReference>
<comment type="subcellular location">
    <subcellularLocation>
        <location evidence="2">Membrane</location>
        <topology evidence="2">Multi-pass membrane protein</topology>
    </subcellularLocation>
</comment>
<dbReference type="Pfam" id="PF02518">
    <property type="entry name" value="HATPase_c"/>
    <property type="match status" value="1"/>
</dbReference>
<evidence type="ECO:0000256" key="8">
    <source>
        <dbReference type="ARBA" id="ARBA00022989"/>
    </source>
</evidence>
<dbReference type="PRINTS" id="PR00344">
    <property type="entry name" value="BCTRLSENSOR"/>
</dbReference>
<dbReference type="Gene3D" id="3.30.565.10">
    <property type="entry name" value="Histidine kinase-like ATPase, C-terminal domain"/>
    <property type="match status" value="1"/>
</dbReference>
<dbReference type="InterPro" id="IPR004358">
    <property type="entry name" value="Sig_transdc_His_kin-like_C"/>
</dbReference>
<dbReference type="HOGENOM" id="CLU_818633_0_0_5"/>
<dbReference type="PANTHER" id="PTHR45436:SF15">
    <property type="entry name" value="SENSOR HISTIDINE KINASE CUSS"/>
    <property type="match status" value="1"/>
</dbReference>
<evidence type="ECO:0000313" key="13">
    <source>
        <dbReference type="EMBL" id="AJA08569.1"/>
    </source>
</evidence>
<feature type="domain" description="Histidine kinase" evidence="12">
    <location>
        <begin position="133"/>
        <end position="315"/>
    </location>
</feature>
<evidence type="ECO:0000256" key="9">
    <source>
        <dbReference type="ARBA" id="ARBA00023012"/>
    </source>
</evidence>
<evidence type="ECO:0000259" key="12">
    <source>
        <dbReference type="PROSITE" id="PS50109"/>
    </source>
</evidence>
<dbReference type="InterPro" id="IPR003661">
    <property type="entry name" value="HisK_dim/P_dom"/>
</dbReference>
<dbReference type="GO" id="GO:0005886">
    <property type="term" value="C:plasma membrane"/>
    <property type="evidence" value="ECO:0007669"/>
    <property type="project" value="TreeGrafter"/>
</dbReference>
<dbReference type="InterPro" id="IPR003594">
    <property type="entry name" value="HATPase_dom"/>
</dbReference>
<gene>
    <name evidence="13" type="ORF">SKP52_08250</name>
</gene>
<keyword evidence="7 13" id="KW-0418">Kinase</keyword>
<dbReference type="RefSeq" id="WP_052207980.1">
    <property type="nucleotide sequence ID" value="NZ_CP009122.1"/>
</dbReference>
<dbReference type="SMART" id="SM00387">
    <property type="entry name" value="HATPase_c"/>
    <property type="match status" value="1"/>
</dbReference>
<dbReference type="InterPro" id="IPR050428">
    <property type="entry name" value="TCS_sensor_his_kinase"/>
</dbReference>
<dbReference type="Gene3D" id="1.10.287.130">
    <property type="match status" value="1"/>
</dbReference>
<evidence type="ECO:0000256" key="6">
    <source>
        <dbReference type="ARBA" id="ARBA00022692"/>
    </source>
</evidence>
<evidence type="ECO:0000313" key="14">
    <source>
        <dbReference type="Proteomes" id="UP000030907"/>
    </source>
</evidence>
<dbReference type="EC" id="2.7.13.3" evidence="3"/>
<dbReference type="STRING" id="1515612.SKP52_08250"/>
<proteinExistence type="predicted"/>
<keyword evidence="9" id="KW-0902">Two-component regulatory system</keyword>
<reference evidence="13 14" key="1">
    <citation type="journal article" date="2015" name="Int. J. Syst. Evol. Microbiol.">
        <title>Description of Sphingopyxis fribergensis sp. nov. - a soil bacterium with the ability to degrade styrene and phenylacetic acid.</title>
        <authorList>
            <person name="Oelschlagel M."/>
            <person name="Ruckert C."/>
            <person name="Kalinowski J."/>
            <person name="Schmidt G."/>
            <person name="Schlomann M."/>
            <person name="Tischler D."/>
        </authorList>
    </citation>
    <scope>NUCLEOTIDE SEQUENCE [LARGE SCALE GENOMIC DNA]</scope>
    <source>
        <strain evidence="13 14">Kp5.2</strain>
    </source>
</reference>
<dbReference type="SMART" id="SM00388">
    <property type="entry name" value="HisKA"/>
    <property type="match status" value="1"/>
</dbReference>
<dbReference type="EMBL" id="CP009122">
    <property type="protein sequence ID" value="AJA08569.1"/>
    <property type="molecule type" value="Genomic_DNA"/>
</dbReference>
<dbReference type="GO" id="GO:0000155">
    <property type="term" value="F:phosphorelay sensor kinase activity"/>
    <property type="evidence" value="ECO:0007669"/>
    <property type="project" value="InterPro"/>
</dbReference>
<dbReference type="AlphaFoldDB" id="A0A0A7PF13"/>
<evidence type="ECO:0000256" key="4">
    <source>
        <dbReference type="ARBA" id="ARBA00022553"/>
    </source>
</evidence>
<dbReference type="PANTHER" id="PTHR45436">
    <property type="entry name" value="SENSOR HISTIDINE KINASE YKOH"/>
    <property type="match status" value="1"/>
</dbReference>
<evidence type="ECO:0000256" key="5">
    <source>
        <dbReference type="ARBA" id="ARBA00022679"/>
    </source>
</evidence>
<keyword evidence="8 11" id="KW-1133">Transmembrane helix</keyword>
<evidence type="ECO:0000256" key="3">
    <source>
        <dbReference type="ARBA" id="ARBA00012438"/>
    </source>
</evidence>
<sequence>MSRRLTRGLAWTGAFGGLALIIFVSFDVEMMLEQQSAADGWRGEWLEIAEHVVLPLLLLMVPMFFAARWVIRTSLAPLGAAAARMDSVVGTERGFRVDLEEFPLETQPFARALNDLLARLDGVAGQREAFAANVAHELRTPLAILMIELDRLGSPDALRLKKDVAAMKRLVGQIMMMAQVEADMASPVARDRVCLLDVAMDVANRFAPLAAEQGRHVELVVEGEPAVSGIREMLTAAVSNLAENALRVTPEGGTVVIAVGPDVRICVRDGGAGLSAVELAALSQRFVRADHASGAGAGLGLAIVARIVEIHHAQLVTNPHRKEICLLFQDAAKHVEQSDSERS</sequence>
<dbReference type="SUPFAM" id="SSF55874">
    <property type="entry name" value="ATPase domain of HSP90 chaperone/DNA topoisomerase II/histidine kinase"/>
    <property type="match status" value="1"/>
</dbReference>
<comment type="catalytic activity">
    <reaction evidence="1">
        <text>ATP + protein L-histidine = ADP + protein N-phospho-L-histidine.</text>
        <dbReference type="EC" id="2.7.13.3"/>
    </reaction>
</comment>
<organism evidence="13 14">
    <name type="scientific">Sphingopyxis fribergensis</name>
    <dbReference type="NCBI Taxonomy" id="1515612"/>
    <lineage>
        <taxon>Bacteria</taxon>
        <taxon>Pseudomonadati</taxon>
        <taxon>Pseudomonadota</taxon>
        <taxon>Alphaproteobacteria</taxon>
        <taxon>Sphingomonadales</taxon>
        <taxon>Sphingomonadaceae</taxon>
        <taxon>Sphingopyxis</taxon>
    </lineage>
</organism>
<evidence type="ECO:0000256" key="10">
    <source>
        <dbReference type="ARBA" id="ARBA00023136"/>
    </source>
</evidence>
<keyword evidence="4" id="KW-0597">Phosphoprotein</keyword>
<evidence type="ECO:0000256" key="7">
    <source>
        <dbReference type="ARBA" id="ARBA00022777"/>
    </source>
</evidence>
<dbReference type="SUPFAM" id="SSF47384">
    <property type="entry name" value="Homodimeric domain of signal transducing histidine kinase"/>
    <property type="match status" value="1"/>
</dbReference>
<feature type="transmembrane region" description="Helical" evidence="11">
    <location>
        <begin position="9"/>
        <end position="32"/>
    </location>
</feature>
<dbReference type="InterPro" id="IPR036890">
    <property type="entry name" value="HATPase_C_sf"/>
</dbReference>
<protein>
    <recommendedName>
        <fullName evidence="3">histidine kinase</fullName>
        <ecNumber evidence="3">2.7.13.3</ecNumber>
    </recommendedName>
</protein>
<name>A0A0A7PF13_9SPHN</name>
<dbReference type="CDD" id="cd00082">
    <property type="entry name" value="HisKA"/>
    <property type="match status" value="1"/>
</dbReference>
<dbReference type="KEGG" id="sphk:SKP52_08250"/>
<evidence type="ECO:0000256" key="2">
    <source>
        <dbReference type="ARBA" id="ARBA00004141"/>
    </source>
</evidence>
<keyword evidence="6 11" id="KW-0812">Transmembrane</keyword>
<keyword evidence="10 11" id="KW-0472">Membrane</keyword>
<accession>A0A0A7PF13</accession>
<keyword evidence="5" id="KW-0808">Transferase</keyword>
<evidence type="ECO:0000256" key="11">
    <source>
        <dbReference type="SAM" id="Phobius"/>
    </source>
</evidence>
<dbReference type="PROSITE" id="PS50109">
    <property type="entry name" value="HIS_KIN"/>
    <property type="match status" value="1"/>
</dbReference>
<dbReference type="Proteomes" id="UP000030907">
    <property type="component" value="Chromosome"/>
</dbReference>
<evidence type="ECO:0000256" key="1">
    <source>
        <dbReference type="ARBA" id="ARBA00000085"/>
    </source>
</evidence>
<dbReference type="InterPro" id="IPR036097">
    <property type="entry name" value="HisK_dim/P_sf"/>
</dbReference>
<keyword evidence="14" id="KW-1185">Reference proteome</keyword>
<dbReference type="InterPro" id="IPR005467">
    <property type="entry name" value="His_kinase_dom"/>
</dbReference>